<dbReference type="PANTHER" id="PTHR48043:SF145">
    <property type="entry name" value="FI06409P-RELATED"/>
    <property type="match status" value="1"/>
</dbReference>
<evidence type="ECO:0000256" key="1">
    <source>
        <dbReference type="ARBA" id="ARBA00009995"/>
    </source>
</evidence>
<dbReference type="Proteomes" id="UP000075886">
    <property type="component" value="Unassembled WGS sequence"/>
</dbReference>
<evidence type="ECO:0000313" key="5">
    <source>
        <dbReference type="EnsemblMetazoa" id="AFAF020308-PA"/>
    </source>
</evidence>
<evidence type="ECO:0008006" key="7">
    <source>
        <dbReference type="Google" id="ProtNLM"/>
    </source>
</evidence>
<dbReference type="Pfam" id="PF00201">
    <property type="entry name" value="UDPGT"/>
    <property type="match status" value="1"/>
</dbReference>
<keyword evidence="3" id="KW-0808">Transferase</keyword>
<dbReference type="Gene3D" id="3.40.50.2000">
    <property type="entry name" value="Glycogen Phosphorylase B"/>
    <property type="match status" value="1"/>
</dbReference>
<protein>
    <recommendedName>
        <fullName evidence="7">UDP-glucuronosyltransferase</fullName>
    </recommendedName>
</protein>
<reference evidence="5" key="2">
    <citation type="submission" date="2020-05" db="UniProtKB">
        <authorList>
            <consortium name="EnsemblMetazoa"/>
        </authorList>
    </citation>
    <scope>IDENTIFICATION</scope>
    <source>
        <strain evidence="5">FAR1</strain>
    </source>
</reference>
<dbReference type="InterPro" id="IPR050271">
    <property type="entry name" value="UDP-glycosyltransferase"/>
</dbReference>
<keyword evidence="4" id="KW-0472">Membrane</keyword>
<sequence>MAMNGYNVTLLNIFKHGKQPNLYFLKLDGVDDTLMMDDPIDHVTMHSMSPLELLAAFADLELAVCKHAIGSNQFSHLIDYPQSFQFDLIIHDHMAGPCLLVLLDRFHYPPLLVASATNIHASLESILGTPSYPGIIPSYLFDHPASSGYFQQMYNFVITFAEQLFKLYYSNPQIDRFIQSHFEHVSSVSKLERTAIVVLMNSISFLEPANPQTWRVVNVGGLHIYPPNPRRLLPYLRENRTYDKCIYISFGSNIKMFSLMNDISHSIIMTARSMPFVNFLWKADIQHSSIDNVMPENIMISEWFPQNDLLGSGTVDIFVTHGGLLSAQEGAWHGVPMLGIPNYGDQYQNVRNIERLGIGKKLLQEHVNPFSLKHNLEDMLNDDRYKQQANIVSLIIRDQQVTPQRKALWSIEWVLRNHQRTKNMLEDLNDIGYISKYSIDVVSTLVFILILIVFVVYRVTIVCMSFMLNHLRKKNKTE</sequence>
<evidence type="ECO:0000256" key="4">
    <source>
        <dbReference type="SAM" id="Phobius"/>
    </source>
</evidence>
<dbReference type="CDD" id="cd03784">
    <property type="entry name" value="GT1_Gtf-like"/>
    <property type="match status" value="1"/>
</dbReference>
<dbReference type="PANTHER" id="PTHR48043">
    <property type="entry name" value="EG:EG0003.4 PROTEIN-RELATED"/>
    <property type="match status" value="1"/>
</dbReference>
<dbReference type="AlphaFoldDB" id="A0A182R038"/>
<keyword evidence="6" id="KW-1185">Reference proteome</keyword>
<dbReference type="EMBL" id="AXCN02002267">
    <property type="status" value="NOT_ANNOTATED_CDS"/>
    <property type="molecule type" value="Genomic_DNA"/>
</dbReference>
<keyword evidence="2" id="KW-0328">Glycosyltransferase</keyword>
<dbReference type="GO" id="GO:0008194">
    <property type="term" value="F:UDP-glycosyltransferase activity"/>
    <property type="evidence" value="ECO:0007669"/>
    <property type="project" value="InterPro"/>
</dbReference>
<dbReference type="InterPro" id="IPR002213">
    <property type="entry name" value="UDP_glucos_trans"/>
</dbReference>
<dbReference type="EnsemblMetazoa" id="AFAF020308-RA">
    <property type="protein sequence ID" value="AFAF020308-PA"/>
    <property type="gene ID" value="AFAF020308"/>
</dbReference>
<evidence type="ECO:0000256" key="3">
    <source>
        <dbReference type="ARBA" id="ARBA00022679"/>
    </source>
</evidence>
<name>A0A182R038_9DIPT</name>
<organism evidence="5 6">
    <name type="scientific">Anopheles farauti</name>
    <dbReference type="NCBI Taxonomy" id="69004"/>
    <lineage>
        <taxon>Eukaryota</taxon>
        <taxon>Metazoa</taxon>
        <taxon>Ecdysozoa</taxon>
        <taxon>Arthropoda</taxon>
        <taxon>Hexapoda</taxon>
        <taxon>Insecta</taxon>
        <taxon>Pterygota</taxon>
        <taxon>Neoptera</taxon>
        <taxon>Endopterygota</taxon>
        <taxon>Diptera</taxon>
        <taxon>Nematocera</taxon>
        <taxon>Culicoidea</taxon>
        <taxon>Culicidae</taxon>
        <taxon>Anophelinae</taxon>
        <taxon>Anopheles</taxon>
    </lineage>
</organism>
<accession>A0A182R038</accession>
<evidence type="ECO:0000313" key="6">
    <source>
        <dbReference type="Proteomes" id="UP000075886"/>
    </source>
</evidence>
<dbReference type="STRING" id="69004.A0A182R038"/>
<feature type="transmembrane region" description="Helical" evidence="4">
    <location>
        <begin position="445"/>
        <end position="468"/>
    </location>
</feature>
<evidence type="ECO:0000256" key="2">
    <source>
        <dbReference type="ARBA" id="ARBA00022676"/>
    </source>
</evidence>
<reference evidence="6" key="1">
    <citation type="submission" date="2014-01" db="EMBL/GenBank/DDBJ databases">
        <title>The Genome Sequence of Anopheles farauti FAR1 (V2).</title>
        <authorList>
            <consortium name="The Broad Institute Genomics Platform"/>
            <person name="Neafsey D.E."/>
            <person name="Besansky N."/>
            <person name="Howell P."/>
            <person name="Walton C."/>
            <person name="Young S.K."/>
            <person name="Zeng Q."/>
            <person name="Gargeya S."/>
            <person name="Fitzgerald M."/>
            <person name="Haas B."/>
            <person name="Abouelleil A."/>
            <person name="Allen A.W."/>
            <person name="Alvarado L."/>
            <person name="Arachchi H.M."/>
            <person name="Berlin A.M."/>
            <person name="Chapman S.B."/>
            <person name="Gainer-Dewar J."/>
            <person name="Goldberg J."/>
            <person name="Griggs A."/>
            <person name="Gujja S."/>
            <person name="Hansen M."/>
            <person name="Howarth C."/>
            <person name="Imamovic A."/>
            <person name="Ireland A."/>
            <person name="Larimer J."/>
            <person name="McCowan C."/>
            <person name="Murphy C."/>
            <person name="Pearson M."/>
            <person name="Poon T.W."/>
            <person name="Priest M."/>
            <person name="Roberts A."/>
            <person name="Saif S."/>
            <person name="Shea T."/>
            <person name="Sisk P."/>
            <person name="Sykes S."/>
            <person name="Wortman J."/>
            <person name="Nusbaum C."/>
            <person name="Birren B."/>
        </authorList>
    </citation>
    <scope>NUCLEOTIDE SEQUENCE [LARGE SCALE GENOMIC DNA]</scope>
    <source>
        <strain evidence="6">FAR1</strain>
    </source>
</reference>
<dbReference type="VEuPathDB" id="VectorBase:AFAF020308"/>
<keyword evidence="4" id="KW-0812">Transmembrane</keyword>
<comment type="similarity">
    <text evidence="1">Belongs to the UDP-glycosyltransferase family.</text>
</comment>
<proteinExistence type="inferred from homology"/>
<keyword evidence="4" id="KW-1133">Transmembrane helix</keyword>
<dbReference type="SUPFAM" id="SSF53756">
    <property type="entry name" value="UDP-Glycosyltransferase/glycogen phosphorylase"/>
    <property type="match status" value="1"/>
</dbReference>